<dbReference type="SUPFAM" id="SSF50800">
    <property type="entry name" value="PK beta-barrel domain-like"/>
    <property type="match status" value="1"/>
</dbReference>
<dbReference type="PANTHER" id="PTHR14237:SF19">
    <property type="entry name" value="MITOCHONDRIAL AMIDOXIME REDUCING COMPONENT 1"/>
    <property type="match status" value="1"/>
</dbReference>
<comment type="caution">
    <text evidence="2">The sequence shown here is derived from an EMBL/GenBank/DDBJ whole genome shotgun (WGS) entry which is preliminary data.</text>
</comment>
<accession>A0A849AI00</accession>
<dbReference type="InterPro" id="IPR011037">
    <property type="entry name" value="Pyrv_Knase-like_insert_dom_sf"/>
</dbReference>
<dbReference type="Pfam" id="PF03476">
    <property type="entry name" value="MOSC_N"/>
    <property type="match status" value="1"/>
</dbReference>
<protein>
    <submittedName>
        <fullName evidence="2">MOSC domain-containing protein</fullName>
    </submittedName>
</protein>
<dbReference type="GO" id="GO:0003824">
    <property type="term" value="F:catalytic activity"/>
    <property type="evidence" value="ECO:0007669"/>
    <property type="project" value="InterPro"/>
</dbReference>
<dbReference type="Proteomes" id="UP000562984">
    <property type="component" value="Unassembled WGS sequence"/>
</dbReference>
<dbReference type="InterPro" id="IPR005302">
    <property type="entry name" value="MoCF_Sase_C"/>
</dbReference>
<sequence length="293" mass="32215">MEITALNLHPVKSTAIRPVRVAEVGTAGLVGDREWMVVDDAGQAITARELPTLMRIVADTPQTDPDCQVPLRLSAPGIETLELAAAAAAEPLTVRMFTRPTWQALRVADAADAWLGEVLQRTDVHLVHCHRPEQRELGPEHSRPGDHAAFQDGYPVTVIGAASVRQLDDWVAERRLELGEAESPGTGSILPQRFRANIVVSGAEPFDEDDWTMLQIGEVRLRGVKSVDRCVMTTIDPTTLQKGKEPIRTLARYRRWDGKTWIARHLIPDRLGRLSVGDRVEVTERAAGAVSVG</sequence>
<dbReference type="InterPro" id="IPR005303">
    <property type="entry name" value="MOCOS_middle"/>
</dbReference>
<dbReference type="EMBL" id="JABEND010000006">
    <property type="protein sequence ID" value="NNG36452.1"/>
    <property type="molecule type" value="Genomic_DNA"/>
</dbReference>
<dbReference type="GO" id="GO:0030151">
    <property type="term" value="F:molybdenum ion binding"/>
    <property type="evidence" value="ECO:0007669"/>
    <property type="project" value="InterPro"/>
</dbReference>
<feature type="domain" description="MOSC" evidence="1">
    <location>
        <begin position="130"/>
        <end position="283"/>
    </location>
</feature>
<dbReference type="RefSeq" id="WP_171200135.1">
    <property type="nucleotide sequence ID" value="NZ_JABEND010000006.1"/>
</dbReference>
<dbReference type="SUPFAM" id="SSF141673">
    <property type="entry name" value="MOSC N-terminal domain-like"/>
    <property type="match status" value="1"/>
</dbReference>
<dbReference type="GO" id="GO:0030170">
    <property type="term" value="F:pyridoxal phosphate binding"/>
    <property type="evidence" value="ECO:0007669"/>
    <property type="project" value="InterPro"/>
</dbReference>
<dbReference type="AlphaFoldDB" id="A0A849AI00"/>
<dbReference type="Pfam" id="PF03473">
    <property type="entry name" value="MOSC"/>
    <property type="match status" value="1"/>
</dbReference>
<evidence type="ECO:0000313" key="2">
    <source>
        <dbReference type="EMBL" id="NNG36452.1"/>
    </source>
</evidence>
<evidence type="ECO:0000313" key="3">
    <source>
        <dbReference type="Proteomes" id="UP000562984"/>
    </source>
</evidence>
<name>A0A849AI00_9ACTN</name>
<proteinExistence type="predicted"/>
<dbReference type="PROSITE" id="PS51340">
    <property type="entry name" value="MOSC"/>
    <property type="match status" value="1"/>
</dbReference>
<gene>
    <name evidence="2" type="ORF">HKD39_12170</name>
</gene>
<organism evidence="2 3">
    <name type="scientific">Nakamurella aerolata</name>
    <dbReference type="NCBI Taxonomy" id="1656892"/>
    <lineage>
        <taxon>Bacteria</taxon>
        <taxon>Bacillati</taxon>
        <taxon>Actinomycetota</taxon>
        <taxon>Actinomycetes</taxon>
        <taxon>Nakamurellales</taxon>
        <taxon>Nakamurellaceae</taxon>
        <taxon>Nakamurella</taxon>
    </lineage>
</organism>
<keyword evidence="3" id="KW-1185">Reference proteome</keyword>
<evidence type="ECO:0000259" key="1">
    <source>
        <dbReference type="PROSITE" id="PS51340"/>
    </source>
</evidence>
<reference evidence="2 3" key="1">
    <citation type="submission" date="2020-05" db="EMBL/GenBank/DDBJ databases">
        <title>Nakamurella sp. DB0629 isolated from air conditioner.</title>
        <authorList>
            <person name="Kim D.H."/>
            <person name="Kim D.-U."/>
        </authorList>
    </citation>
    <scope>NUCLEOTIDE SEQUENCE [LARGE SCALE GENOMIC DNA]</scope>
    <source>
        <strain evidence="2 3">DB0629</strain>
    </source>
</reference>
<dbReference type="PANTHER" id="PTHR14237">
    <property type="entry name" value="MOLYBDOPTERIN COFACTOR SULFURASE MOSC"/>
    <property type="match status" value="1"/>
</dbReference>